<comment type="caution">
    <text evidence="2">The sequence shown here is derived from an EMBL/GenBank/DDBJ whole genome shotgun (WGS) entry which is preliminary data.</text>
</comment>
<evidence type="ECO:0000313" key="2">
    <source>
        <dbReference type="EMBL" id="TVU20866.1"/>
    </source>
</evidence>
<proteinExistence type="predicted"/>
<sequence>MGSALSSAYASFCSFVNAQLDKAEARRLMASCPQLRDLPAEERQRKLRWLMEDMEGHDGDDDDRLRGRDDLMPRPHVRYNYRHPSFRVDRSNTG</sequence>
<accession>A0A5J9UBE0</accession>
<dbReference type="OrthoDB" id="687340at2759"/>
<evidence type="ECO:0000256" key="1">
    <source>
        <dbReference type="SAM" id="MobiDB-lite"/>
    </source>
</evidence>
<dbReference type="Gramene" id="TVU20866">
    <property type="protein sequence ID" value="TVU20866"/>
    <property type="gene ID" value="EJB05_30467"/>
</dbReference>
<feature type="region of interest" description="Disordered" evidence="1">
    <location>
        <begin position="54"/>
        <end position="77"/>
    </location>
</feature>
<protein>
    <submittedName>
        <fullName evidence="2">Uncharacterized protein</fullName>
    </submittedName>
</protein>
<name>A0A5J9UBE0_9POAL</name>
<feature type="compositionally biased region" description="Basic and acidic residues" evidence="1">
    <location>
        <begin position="54"/>
        <end position="73"/>
    </location>
</feature>
<gene>
    <name evidence="2" type="ORF">EJB05_30467</name>
</gene>
<feature type="non-terminal residue" evidence="2">
    <location>
        <position position="1"/>
    </location>
</feature>
<dbReference type="Proteomes" id="UP000324897">
    <property type="component" value="Unassembled WGS sequence"/>
</dbReference>
<dbReference type="EMBL" id="RWGY01000026">
    <property type="protein sequence ID" value="TVU20866.1"/>
    <property type="molecule type" value="Genomic_DNA"/>
</dbReference>
<reference evidence="2 3" key="1">
    <citation type="journal article" date="2019" name="Sci. Rep.">
        <title>A high-quality genome of Eragrostis curvula grass provides insights into Poaceae evolution and supports new strategies to enhance forage quality.</title>
        <authorList>
            <person name="Carballo J."/>
            <person name="Santos B.A.C.M."/>
            <person name="Zappacosta D."/>
            <person name="Garbus I."/>
            <person name="Selva J.P."/>
            <person name="Gallo C.A."/>
            <person name="Diaz A."/>
            <person name="Albertini E."/>
            <person name="Caccamo M."/>
            <person name="Echenique V."/>
        </authorList>
    </citation>
    <scope>NUCLEOTIDE SEQUENCE [LARGE SCALE GENOMIC DNA]</scope>
    <source>
        <strain evidence="3">cv. Victoria</strain>
        <tissue evidence="2">Leaf</tissue>
    </source>
</reference>
<keyword evidence="3" id="KW-1185">Reference proteome</keyword>
<dbReference type="AlphaFoldDB" id="A0A5J9UBE0"/>
<organism evidence="2 3">
    <name type="scientific">Eragrostis curvula</name>
    <name type="common">weeping love grass</name>
    <dbReference type="NCBI Taxonomy" id="38414"/>
    <lineage>
        <taxon>Eukaryota</taxon>
        <taxon>Viridiplantae</taxon>
        <taxon>Streptophyta</taxon>
        <taxon>Embryophyta</taxon>
        <taxon>Tracheophyta</taxon>
        <taxon>Spermatophyta</taxon>
        <taxon>Magnoliopsida</taxon>
        <taxon>Liliopsida</taxon>
        <taxon>Poales</taxon>
        <taxon>Poaceae</taxon>
        <taxon>PACMAD clade</taxon>
        <taxon>Chloridoideae</taxon>
        <taxon>Eragrostideae</taxon>
        <taxon>Eragrostidinae</taxon>
        <taxon>Eragrostis</taxon>
    </lineage>
</organism>
<evidence type="ECO:0000313" key="3">
    <source>
        <dbReference type="Proteomes" id="UP000324897"/>
    </source>
</evidence>